<dbReference type="EMBL" id="AHPL01000001">
    <property type="protein sequence ID" value="KEC56542.1"/>
    <property type="molecule type" value="Genomic_DNA"/>
</dbReference>
<reference evidence="1 2" key="1">
    <citation type="submission" date="2012-04" db="EMBL/GenBank/DDBJ databases">
        <title>The Genome Sequence of Bartonella koehlerae C-29.</title>
        <authorList>
            <consortium name="The Broad Institute Genome Sequencing Platform"/>
            <consortium name="The Broad Institute Genome Sequencing Center for Infectious Disease"/>
            <person name="Feldgarden M."/>
            <person name="Kirby J."/>
            <person name="Kosoy M."/>
            <person name="Birtles R."/>
            <person name="Probert W.S."/>
            <person name="Chiaraviglio L."/>
            <person name="Walker B."/>
            <person name="Young S.K."/>
            <person name="Zeng Q."/>
            <person name="Gargeya S."/>
            <person name="Fitzgerald M."/>
            <person name="Haas B."/>
            <person name="Abouelleil A."/>
            <person name="Alvarado L."/>
            <person name="Arachchi H.M."/>
            <person name="Berlin A.M."/>
            <person name="Chapman S.B."/>
            <person name="Goldberg J."/>
            <person name="Griggs A."/>
            <person name="Gujja S."/>
            <person name="Hansen M."/>
            <person name="Howarth C."/>
            <person name="Imamovic A."/>
            <person name="Larimer J."/>
            <person name="McCowen C."/>
            <person name="Montmayeur A."/>
            <person name="Murphy C."/>
            <person name="Neiman D."/>
            <person name="Pearson M."/>
            <person name="Priest M."/>
            <person name="Roberts A."/>
            <person name="Saif S."/>
            <person name="Shea T."/>
            <person name="Sisk P."/>
            <person name="Sykes S."/>
            <person name="Wortman J."/>
            <person name="Nusbaum C."/>
            <person name="Birren B."/>
        </authorList>
    </citation>
    <scope>NUCLEOTIDE SEQUENCE [LARGE SCALE GENOMIC DNA]</scope>
    <source>
        <strain evidence="1 2">C-29</strain>
    </source>
</reference>
<dbReference type="Proteomes" id="UP000027015">
    <property type="component" value="Unassembled WGS sequence"/>
</dbReference>
<dbReference type="HOGENOM" id="CLU_178888_0_1_5"/>
<evidence type="ECO:0000313" key="1">
    <source>
        <dbReference type="EMBL" id="KEC56542.1"/>
    </source>
</evidence>
<sequence>MQGQSQHFELTKSYDKTIFQFHKRKNDSEQWLLQYLLHKRLREIGLGALKNVSLKQARELATQ</sequence>
<dbReference type="eggNOG" id="ENOG50301Q7">
    <property type="taxonomic scope" value="Bacteria"/>
</dbReference>
<name>A0A067WKV4_9HYPH</name>
<organism evidence="1 2">
    <name type="scientific">Bartonella koehlerae C-29</name>
    <dbReference type="NCBI Taxonomy" id="1134510"/>
    <lineage>
        <taxon>Bacteria</taxon>
        <taxon>Pseudomonadati</taxon>
        <taxon>Pseudomonadota</taxon>
        <taxon>Alphaproteobacteria</taxon>
        <taxon>Hyphomicrobiales</taxon>
        <taxon>Bartonellaceae</taxon>
        <taxon>Bartonella</taxon>
    </lineage>
</organism>
<comment type="caution">
    <text evidence="1">The sequence shown here is derived from an EMBL/GenBank/DDBJ whole genome shotgun (WGS) entry which is preliminary data.</text>
</comment>
<dbReference type="Gene3D" id="3.30.160.390">
    <property type="entry name" value="Integrase, DNA-binding domain"/>
    <property type="match status" value="1"/>
</dbReference>
<dbReference type="AlphaFoldDB" id="A0A067WKV4"/>
<dbReference type="PATRIC" id="fig|1134510.3.peg.46"/>
<dbReference type="InterPro" id="IPR038488">
    <property type="entry name" value="Integrase_DNA-bd_sf"/>
</dbReference>
<accession>A0A067WKV4</accession>
<evidence type="ECO:0000313" key="2">
    <source>
        <dbReference type="Proteomes" id="UP000027015"/>
    </source>
</evidence>
<proteinExistence type="predicted"/>
<protein>
    <submittedName>
        <fullName evidence="1">Uncharacterized protein</fullName>
    </submittedName>
</protein>
<keyword evidence="2" id="KW-1185">Reference proteome</keyword>
<gene>
    <name evidence="1" type="ORF">O9A_00036</name>
</gene>
<dbReference type="RefSeq" id="WP_034457638.1">
    <property type="nucleotide sequence ID" value="NZ_CADEAH010000014.1"/>
</dbReference>